<dbReference type="Proteomes" id="UP001151760">
    <property type="component" value="Unassembled WGS sequence"/>
</dbReference>
<accession>A0ABQ4WW08</accession>
<evidence type="ECO:0000313" key="2">
    <source>
        <dbReference type="Proteomes" id="UP001151760"/>
    </source>
</evidence>
<name>A0ABQ4WW08_9ASTR</name>
<reference evidence="1" key="1">
    <citation type="journal article" date="2022" name="Int. J. Mol. Sci.">
        <title>Draft Genome of Tanacetum Coccineum: Genomic Comparison of Closely Related Tanacetum-Family Plants.</title>
        <authorList>
            <person name="Yamashiro T."/>
            <person name="Shiraishi A."/>
            <person name="Nakayama K."/>
            <person name="Satake H."/>
        </authorList>
    </citation>
    <scope>NUCLEOTIDE SEQUENCE</scope>
</reference>
<sequence length="283" mass="32054">MFGTMSSMPGRSYLAALSCSSRRKGFEDQKDSHAFRIFQSNFSEEGTFSILQSRFNMYEGEVYWSVINSSKSFNDLLVKKWKLLGVIKLNQFWGWSFLSSLANIHQVNSLLDLVACLSSAPRTMVPQICLKQSFQRFRVETWCDALLEGARHLIFRFQPWWSEVRNFLGLESKAVDFYCSLIHACESSGKKGSFLILATSFSNAVILSLNQKTDAKSGSVDRGFVVSIVSGGVGVVSIGRGVKFLGLHGGHEHLVEKQFLHQYEEYLKNFKDFDSKSDEREDT</sequence>
<comment type="caution">
    <text evidence="1">The sequence shown here is derived from an EMBL/GenBank/DDBJ whole genome shotgun (WGS) entry which is preliminary data.</text>
</comment>
<evidence type="ECO:0000313" key="1">
    <source>
        <dbReference type="EMBL" id="GJS57096.1"/>
    </source>
</evidence>
<gene>
    <name evidence="1" type="ORF">Tco_0651880</name>
</gene>
<protein>
    <submittedName>
        <fullName evidence="1">Uncharacterized protein</fullName>
    </submittedName>
</protein>
<reference evidence="1" key="2">
    <citation type="submission" date="2022-01" db="EMBL/GenBank/DDBJ databases">
        <authorList>
            <person name="Yamashiro T."/>
            <person name="Shiraishi A."/>
            <person name="Satake H."/>
            <person name="Nakayama K."/>
        </authorList>
    </citation>
    <scope>NUCLEOTIDE SEQUENCE</scope>
</reference>
<organism evidence="1 2">
    <name type="scientific">Tanacetum coccineum</name>
    <dbReference type="NCBI Taxonomy" id="301880"/>
    <lineage>
        <taxon>Eukaryota</taxon>
        <taxon>Viridiplantae</taxon>
        <taxon>Streptophyta</taxon>
        <taxon>Embryophyta</taxon>
        <taxon>Tracheophyta</taxon>
        <taxon>Spermatophyta</taxon>
        <taxon>Magnoliopsida</taxon>
        <taxon>eudicotyledons</taxon>
        <taxon>Gunneridae</taxon>
        <taxon>Pentapetalae</taxon>
        <taxon>asterids</taxon>
        <taxon>campanulids</taxon>
        <taxon>Asterales</taxon>
        <taxon>Asteraceae</taxon>
        <taxon>Asteroideae</taxon>
        <taxon>Anthemideae</taxon>
        <taxon>Anthemidinae</taxon>
        <taxon>Tanacetum</taxon>
    </lineage>
</organism>
<proteinExistence type="predicted"/>
<keyword evidence="2" id="KW-1185">Reference proteome</keyword>
<dbReference type="EMBL" id="BQNB010008982">
    <property type="protein sequence ID" value="GJS57096.1"/>
    <property type="molecule type" value="Genomic_DNA"/>
</dbReference>